<dbReference type="GO" id="GO:0005524">
    <property type="term" value="F:ATP binding"/>
    <property type="evidence" value="ECO:0007669"/>
    <property type="project" value="UniProtKB-KW"/>
</dbReference>
<dbReference type="InterPro" id="IPR036890">
    <property type="entry name" value="HATPase_C_sf"/>
</dbReference>
<keyword evidence="9" id="KW-0812">Transmembrane</keyword>
<comment type="catalytic activity">
    <reaction evidence="1">
        <text>ATP + protein L-histidine = ADP + protein N-phospho-L-histidine.</text>
        <dbReference type="EC" id="2.7.13.3"/>
    </reaction>
</comment>
<evidence type="ECO:0000259" key="12">
    <source>
        <dbReference type="Pfam" id="PF13796"/>
    </source>
</evidence>
<organism evidence="13 14">
    <name type="scientific">Antribacter soli</name>
    <dbReference type="NCBI Taxonomy" id="2910976"/>
    <lineage>
        <taxon>Bacteria</taxon>
        <taxon>Bacillati</taxon>
        <taxon>Actinomycetota</taxon>
        <taxon>Actinomycetes</taxon>
        <taxon>Micrococcales</taxon>
        <taxon>Promicromonosporaceae</taxon>
        <taxon>Antribacter</taxon>
    </lineage>
</organism>
<dbReference type="GO" id="GO:0000155">
    <property type="term" value="F:phosphorelay sensor kinase activity"/>
    <property type="evidence" value="ECO:0007669"/>
    <property type="project" value="InterPro"/>
</dbReference>
<feature type="transmembrane region" description="Helical" evidence="9">
    <location>
        <begin position="139"/>
        <end position="169"/>
    </location>
</feature>
<evidence type="ECO:0000256" key="9">
    <source>
        <dbReference type="SAM" id="Phobius"/>
    </source>
</evidence>
<dbReference type="InterPro" id="IPR025828">
    <property type="entry name" value="Put_sensor_dom"/>
</dbReference>
<feature type="domain" description="Signal transduction histidine kinase subgroup 3 dimerisation and phosphoacceptor" evidence="11">
    <location>
        <begin position="259"/>
        <end position="326"/>
    </location>
</feature>
<dbReference type="EMBL" id="JAKGSG010000056">
    <property type="protein sequence ID" value="MCF4123205.1"/>
    <property type="molecule type" value="Genomic_DNA"/>
</dbReference>
<dbReference type="Gene3D" id="1.20.5.1930">
    <property type="match status" value="1"/>
</dbReference>
<keyword evidence="9" id="KW-0472">Membrane</keyword>
<feature type="transmembrane region" description="Helical" evidence="9">
    <location>
        <begin position="51"/>
        <end position="70"/>
    </location>
</feature>
<sequence>MEIPRGTTAAPAPGLPEDLARVAPAWASRDAFFAAPFAPATWRAVAQVTIAWLWLQAAGLALAILVVTAASMVPALGLGLPLLVLVLLVARGFATVERARLSAQTGMAVRAPRYRSPGRAGVWAAGWTVLGDGRSWAHVLYALAGFGLAVATATVALCSAGAALALLAFPAYGRSAVVTGWLDAPWPLAVVGALGSAVVLAWVAALAAQGGTLLLLRLGRTLLGPSGIDAAREATLVAERRAVVLAETRTLAVDAADTERRRIERDLHDGAQQRLVALGVELGTVRRRVAADPEAAVAALDHAHREVKETLAELRDLVRGIHPAVLADRGLDAALSALAARSPVPVRVEVPDPGSLAGAGPTAQAAAYFVVAEALTNVAKHAGAQSAAVRAEVVDGSRLRIVVSDDGRGGADPTAGSGLHGLRGRVAALDGTFHLDSPAGAGTRLTVEVPCAS</sequence>
<dbReference type="InterPro" id="IPR050482">
    <property type="entry name" value="Sensor_HK_TwoCompSys"/>
</dbReference>
<evidence type="ECO:0000256" key="6">
    <source>
        <dbReference type="ARBA" id="ARBA00022777"/>
    </source>
</evidence>
<dbReference type="GO" id="GO:0016020">
    <property type="term" value="C:membrane"/>
    <property type="evidence" value="ECO:0007669"/>
    <property type="project" value="InterPro"/>
</dbReference>
<dbReference type="Pfam" id="PF02518">
    <property type="entry name" value="HATPase_c"/>
    <property type="match status" value="1"/>
</dbReference>
<dbReference type="EC" id="2.7.13.3" evidence="2"/>
<evidence type="ECO:0000259" key="11">
    <source>
        <dbReference type="Pfam" id="PF07730"/>
    </source>
</evidence>
<evidence type="ECO:0000256" key="2">
    <source>
        <dbReference type="ARBA" id="ARBA00012438"/>
    </source>
</evidence>
<protein>
    <recommendedName>
        <fullName evidence="2">histidine kinase</fullName>
        <ecNumber evidence="2">2.7.13.3</ecNumber>
    </recommendedName>
</protein>
<dbReference type="GO" id="GO:0046983">
    <property type="term" value="F:protein dimerization activity"/>
    <property type="evidence" value="ECO:0007669"/>
    <property type="project" value="InterPro"/>
</dbReference>
<evidence type="ECO:0000256" key="5">
    <source>
        <dbReference type="ARBA" id="ARBA00022741"/>
    </source>
</evidence>
<reference evidence="13" key="1">
    <citation type="submission" date="2022-01" db="EMBL/GenBank/DDBJ databases">
        <title>Antribacter sp. nov., isolated from Guizhou of China.</title>
        <authorList>
            <person name="Chengliang C."/>
            <person name="Ya Z."/>
        </authorList>
    </citation>
    <scope>NUCLEOTIDE SEQUENCE</scope>
    <source>
        <strain evidence="13">KLBMP 9083</strain>
    </source>
</reference>
<accession>A0AA41QGT2</accession>
<evidence type="ECO:0000256" key="8">
    <source>
        <dbReference type="ARBA" id="ARBA00023012"/>
    </source>
</evidence>
<dbReference type="RefSeq" id="WP_236091018.1">
    <property type="nucleotide sequence ID" value="NZ_JAKGSG010000056.1"/>
</dbReference>
<dbReference type="Pfam" id="PF07730">
    <property type="entry name" value="HisKA_3"/>
    <property type="match status" value="1"/>
</dbReference>
<evidence type="ECO:0000256" key="3">
    <source>
        <dbReference type="ARBA" id="ARBA00022553"/>
    </source>
</evidence>
<keyword evidence="14" id="KW-1185">Reference proteome</keyword>
<keyword evidence="7" id="KW-0067">ATP-binding</keyword>
<dbReference type="InterPro" id="IPR011712">
    <property type="entry name" value="Sig_transdc_His_kin_sub3_dim/P"/>
</dbReference>
<keyword evidence="4" id="KW-0808">Transferase</keyword>
<name>A0AA41QGT2_9MICO</name>
<dbReference type="SUPFAM" id="SSF55874">
    <property type="entry name" value="ATPase domain of HSP90 chaperone/DNA topoisomerase II/histidine kinase"/>
    <property type="match status" value="1"/>
</dbReference>
<evidence type="ECO:0000259" key="10">
    <source>
        <dbReference type="Pfam" id="PF02518"/>
    </source>
</evidence>
<evidence type="ECO:0000256" key="1">
    <source>
        <dbReference type="ARBA" id="ARBA00000085"/>
    </source>
</evidence>
<dbReference type="Pfam" id="PF13796">
    <property type="entry name" value="Sensor"/>
    <property type="match status" value="1"/>
</dbReference>
<comment type="caution">
    <text evidence="13">The sequence shown here is derived from an EMBL/GenBank/DDBJ whole genome shotgun (WGS) entry which is preliminary data.</text>
</comment>
<keyword evidence="8" id="KW-0902">Two-component regulatory system</keyword>
<feature type="transmembrane region" description="Helical" evidence="9">
    <location>
        <begin position="76"/>
        <end position="94"/>
    </location>
</feature>
<dbReference type="CDD" id="cd16917">
    <property type="entry name" value="HATPase_UhpB-NarQ-NarX-like"/>
    <property type="match status" value="1"/>
</dbReference>
<feature type="domain" description="Putative sensor" evidence="12">
    <location>
        <begin position="58"/>
        <end position="214"/>
    </location>
</feature>
<keyword evidence="3" id="KW-0597">Phosphoprotein</keyword>
<dbReference type="PANTHER" id="PTHR24421:SF10">
    <property type="entry name" value="NITRATE_NITRITE SENSOR PROTEIN NARQ"/>
    <property type="match status" value="1"/>
</dbReference>
<dbReference type="PANTHER" id="PTHR24421">
    <property type="entry name" value="NITRATE/NITRITE SENSOR PROTEIN NARX-RELATED"/>
    <property type="match status" value="1"/>
</dbReference>
<keyword evidence="9" id="KW-1133">Transmembrane helix</keyword>
<dbReference type="Proteomes" id="UP001165405">
    <property type="component" value="Unassembled WGS sequence"/>
</dbReference>
<feature type="transmembrane region" description="Helical" evidence="9">
    <location>
        <begin position="189"/>
        <end position="216"/>
    </location>
</feature>
<gene>
    <name evidence="13" type="ORF">L1785_19735</name>
</gene>
<feature type="domain" description="Histidine kinase/HSP90-like ATPase" evidence="10">
    <location>
        <begin position="366"/>
        <end position="451"/>
    </location>
</feature>
<evidence type="ECO:0000313" key="13">
    <source>
        <dbReference type="EMBL" id="MCF4123205.1"/>
    </source>
</evidence>
<keyword evidence="6 13" id="KW-0418">Kinase</keyword>
<proteinExistence type="predicted"/>
<dbReference type="AlphaFoldDB" id="A0AA41QGT2"/>
<evidence type="ECO:0000256" key="7">
    <source>
        <dbReference type="ARBA" id="ARBA00022840"/>
    </source>
</evidence>
<dbReference type="InterPro" id="IPR003594">
    <property type="entry name" value="HATPase_dom"/>
</dbReference>
<dbReference type="Gene3D" id="3.30.565.10">
    <property type="entry name" value="Histidine kinase-like ATPase, C-terminal domain"/>
    <property type="match status" value="1"/>
</dbReference>
<keyword evidence="5" id="KW-0547">Nucleotide-binding</keyword>
<evidence type="ECO:0000256" key="4">
    <source>
        <dbReference type="ARBA" id="ARBA00022679"/>
    </source>
</evidence>
<evidence type="ECO:0000313" key="14">
    <source>
        <dbReference type="Proteomes" id="UP001165405"/>
    </source>
</evidence>